<sequence>MCGGAILAGFIPERVHRRLTAATLLPPQPAAERGTTTTSGKRKAATSSTTSSRPPPTTTSSGAGSPAPRVTEGPAATSSCKKYRGVRYRRSGRWTAEIRDPAQGRRAWLGTYCTAEEAARAYDREARWIRGKSARLNFPLLHDEDSRRRQTTPPVAIDLNLPAVSDDLNATAGDDTIDDAADVRRAVNVFAEMASEAVQSTLARIKKLTTRGPDDEMSRATGALLAECSRQMEEIAALRRDLENRERQLVLLVSRVLG</sequence>
<dbReference type="Gene3D" id="3.30.730.10">
    <property type="entry name" value="AP2/ERF domain"/>
    <property type="match status" value="1"/>
</dbReference>
<dbReference type="Proteomes" id="UP000636709">
    <property type="component" value="Unassembled WGS sequence"/>
</dbReference>
<gene>
    <name evidence="9" type="ORF">HU200_025648</name>
</gene>
<dbReference type="OrthoDB" id="678543at2759"/>
<evidence type="ECO:0000256" key="7">
    <source>
        <dbReference type="SAM" id="MobiDB-lite"/>
    </source>
</evidence>
<dbReference type="Pfam" id="PF00847">
    <property type="entry name" value="AP2"/>
    <property type="match status" value="1"/>
</dbReference>
<comment type="subcellular location">
    <subcellularLocation>
        <location evidence="1">Nucleus</location>
    </subcellularLocation>
</comment>
<dbReference type="InterPro" id="IPR044808">
    <property type="entry name" value="ERF_plant"/>
</dbReference>
<dbReference type="CDD" id="cd00018">
    <property type="entry name" value="AP2"/>
    <property type="match status" value="1"/>
</dbReference>
<evidence type="ECO:0000256" key="2">
    <source>
        <dbReference type="ARBA" id="ARBA00023015"/>
    </source>
</evidence>
<dbReference type="InterPro" id="IPR036955">
    <property type="entry name" value="AP2/ERF_dom_sf"/>
</dbReference>
<keyword evidence="4" id="KW-0804">Transcription</keyword>
<name>A0A835EXS9_9POAL</name>
<feature type="coiled-coil region" evidence="6">
    <location>
        <begin position="225"/>
        <end position="255"/>
    </location>
</feature>
<feature type="region of interest" description="Disordered" evidence="7">
    <location>
        <begin position="21"/>
        <end position="80"/>
    </location>
</feature>
<keyword evidence="5" id="KW-0539">Nucleus</keyword>
<feature type="compositionally biased region" description="Low complexity" evidence="7">
    <location>
        <begin position="21"/>
        <end position="67"/>
    </location>
</feature>
<evidence type="ECO:0000256" key="4">
    <source>
        <dbReference type="ARBA" id="ARBA00023163"/>
    </source>
</evidence>
<dbReference type="PANTHER" id="PTHR31190">
    <property type="entry name" value="DNA-BINDING DOMAIN"/>
    <property type="match status" value="1"/>
</dbReference>
<dbReference type="SMART" id="SM00380">
    <property type="entry name" value="AP2"/>
    <property type="match status" value="1"/>
</dbReference>
<dbReference type="EMBL" id="JACEFO010001712">
    <property type="protein sequence ID" value="KAF8718158.1"/>
    <property type="molecule type" value="Genomic_DNA"/>
</dbReference>
<comment type="caution">
    <text evidence="9">The sequence shown here is derived from an EMBL/GenBank/DDBJ whole genome shotgun (WGS) entry which is preliminary data.</text>
</comment>
<protein>
    <recommendedName>
        <fullName evidence="8">AP2/ERF domain-containing protein</fullName>
    </recommendedName>
</protein>
<proteinExistence type="predicted"/>
<keyword evidence="10" id="KW-1185">Reference proteome</keyword>
<dbReference type="GO" id="GO:0003700">
    <property type="term" value="F:DNA-binding transcription factor activity"/>
    <property type="evidence" value="ECO:0007669"/>
    <property type="project" value="InterPro"/>
</dbReference>
<keyword evidence="2" id="KW-0805">Transcription regulation</keyword>
<dbReference type="GO" id="GO:0009873">
    <property type="term" value="P:ethylene-activated signaling pathway"/>
    <property type="evidence" value="ECO:0007669"/>
    <property type="project" value="InterPro"/>
</dbReference>
<keyword evidence="6" id="KW-0175">Coiled coil</keyword>
<evidence type="ECO:0000259" key="8">
    <source>
        <dbReference type="PROSITE" id="PS51032"/>
    </source>
</evidence>
<evidence type="ECO:0000313" key="9">
    <source>
        <dbReference type="EMBL" id="KAF8718158.1"/>
    </source>
</evidence>
<dbReference type="AlphaFoldDB" id="A0A835EXS9"/>
<organism evidence="9 10">
    <name type="scientific">Digitaria exilis</name>
    <dbReference type="NCBI Taxonomy" id="1010633"/>
    <lineage>
        <taxon>Eukaryota</taxon>
        <taxon>Viridiplantae</taxon>
        <taxon>Streptophyta</taxon>
        <taxon>Embryophyta</taxon>
        <taxon>Tracheophyta</taxon>
        <taxon>Spermatophyta</taxon>
        <taxon>Magnoliopsida</taxon>
        <taxon>Liliopsida</taxon>
        <taxon>Poales</taxon>
        <taxon>Poaceae</taxon>
        <taxon>PACMAD clade</taxon>
        <taxon>Panicoideae</taxon>
        <taxon>Panicodae</taxon>
        <taxon>Paniceae</taxon>
        <taxon>Anthephorinae</taxon>
        <taxon>Digitaria</taxon>
    </lineage>
</organism>
<evidence type="ECO:0000256" key="5">
    <source>
        <dbReference type="ARBA" id="ARBA00023242"/>
    </source>
</evidence>
<evidence type="ECO:0000313" key="10">
    <source>
        <dbReference type="Proteomes" id="UP000636709"/>
    </source>
</evidence>
<dbReference type="InterPro" id="IPR016177">
    <property type="entry name" value="DNA-bd_dom_sf"/>
</dbReference>
<accession>A0A835EXS9</accession>
<dbReference type="PROSITE" id="PS51032">
    <property type="entry name" value="AP2_ERF"/>
    <property type="match status" value="1"/>
</dbReference>
<feature type="domain" description="AP2/ERF" evidence="8">
    <location>
        <begin position="82"/>
        <end position="139"/>
    </location>
</feature>
<evidence type="ECO:0000256" key="6">
    <source>
        <dbReference type="SAM" id="Coils"/>
    </source>
</evidence>
<dbReference type="GO" id="GO:0005634">
    <property type="term" value="C:nucleus"/>
    <property type="evidence" value="ECO:0007669"/>
    <property type="project" value="UniProtKB-SubCell"/>
</dbReference>
<evidence type="ECO:0000256" key="3">
    <source>
        <dbReference type="ARBA" id="ARBA00023125"/>
    </source>
</evidence>
<keyword evidence="3" id="KW-0238">DNA-binding</keyword>
<dbReference type="PANTHER" id="PTHR31190:SF504">
    <property type="entry name" value="AP2 DOMAIN CONTAINING PROTEIN, EXPRESSED"/>
    <property type="match status" value="1"/>
</dbReference>
<reference evidence="9" key="1">
    <citation type="submission" date="2020-07" db="EMBL/GenBank/DDBJ databases">
        <title>Genome sequence and genetic diversity analysis of an under-domesticated orphan crop, white fonio (Digitaria exilis).</title>
        <authorList>
            <person name="Bennetzen J.L."/>
            <person name="Chen S."/>
            <person name="Ma X."/>
            <person name="Wang X."/>
            <person name="Yssel A.E.J."/>
            <person name="Chaluvadi S.R."/>
            <person name="Johnson M."/>
            <person name="Gangashetty P."/>
            <person name="Hamidou F."/>
            <person name="Sanogo M.D."/>
            <person name="Zwaenepoel A."/>
            <person name="Wallace J."/>
            <person name="Van De Peer Y."/>
            <person name="Van Deynze A."/>
        </authorList>
    </citation>
    <scope>NUCLEOTIDE SEQUENCE</scope>
    <source>
        <tissue evidence="9">Leaves</tissue>
    </source>
</reference>
<dbReference type="InterPro" id="IPR001471">
    <property type="entry name" value="AP2/ERF_dom"/>
</dbReference>
<dbReference type="SUPFAM" id="SSF54171">
    <property type="entry name" value="DNA-binding domain"/>
    <property type="match status" value="1"/>
</dbReference>
<evidence type="ECO:0000256" key="1">
    <source>
        <dbReference type="ARBA" id="ARBA00004123"/>
    </source>
</evidence>
<dbReference type="GO" id="GO:0003677">
    <property type="term" value="F:DNA binding"/>
    <property type="evidence" value="ECO:0007669"/>
    <property type="project" value="UniProtKB-KW"/>
</dbReference>
<dbReference type="PRINTS" id="PR00367">
    <property type="entry name" value="ETHRSPELEMNT"/>
</dbReference>